<protein>
    <submittedName>
        <fullName evidence="2">Uncharacterized protein</fullName>
    </submittedName>
</protein>
<sequence>MVDLKKINIPSIPKVNVDTKKMMGAVDGLVDKIPPQVASLLKKIALSLLVFFLLMGIYTGAKKGWENATPEGLQLASDTRSLFSMEIEKEYNRSRKDVRMSNPEDVKYEANHRMQFEFVSERERGNLEEKPAPETDDFLGKEYDFRNRKNQQTNVPPLATPSGDGLISSPLNVESIGVWENTDALKEIGDPKELERKNPSLSSKPKNAIPDASSSALDGESEEDIRFKKTLDRLEKLEKLSAEKKRKEAALKETDSGETSPNQRKMRALEPLRK</sequence>
<gene>
    <name evidence="2" type="ORF">EHQ58_02855</name>
</gene>
<comment type="caution">
    <text evidence="2">The sequence shown here is derived from an EMBL/GenBank/DDBJ whole genome shotgun (WGS) entry which is preliminary data.</text>
</comment>
<evidence type="ECO:0000256" key="1">
    <source>
        <dbReference type="SAM" id="MobiDB-lite"/>
    </source>
</evidence>
<name>A0A4V3JRX9_9LEPT</name>
<dbReference type="NCBIfam" id="NF047776">
    <property type="entry name" value="LIC11485_Nterm"/>
    <property type="match status" value="1"/>
</dbReference>
<evidence type="ECO:0000313" key="3">
    <source>
        <dbReference type="Proteomes" id="UP000297693"/>
    </source>
</evidence>
<keyword evidence="3" id="KW-1185">Reference proteome</keyword>
<feature type="region of interest" description="Disordered" evidence="1">
    <location>
        <begin position="146"/>
        <end position="169"/>
    </location>
</feature>
<feature type="compositionally biased region" description="Basic and acidic residues" evidence="1">
    <location>
        <begin position="189"/>
        <end position="198"/>
    </location>
</feature>
<dbReference type="EMBL" id="RQGD01000010">
    <property type="protein sequence ID" value="TGL62161.1"/>
    <property type="molecule type" value="Genomic_DNA"/>
</dbReference>
<reference evidence="2" key="1">
    <citation type="journal article" date="2019" name="PLoS Negl. Trop. Dis.">
        <title>Revisiting the worldwide diversity of Leptospira species in the environment.</title>
        <authorList>
            <person name="Vincent A.T."/>
            <person name="Schiettekatte O."/>
            <person name="Bourhy P."/>
            <person name="Veyrier F.J."/>
            <person name="Picardeau M."/>
        </authorList>
    </citation>
    <scope>NUCLEOTIDE SEQUENCE [LARGE SCALE GENOMIC DNA]</scope>
    <source>
        <strain evidence="2">201702476</strain>
    </source>
</reference>
<proteinExistence type="predicted"/>
<dbReference type="RefSeq" id="WP_135621835.1">
    <property type="nucleotide sequence ID" value="NZ_RQGD01000010.1"/>
</dbReference>
<evidence type="ECO:0000313" key="2">
    <source>
        <dbReference type="EMBL" id="TGL62161.1"/>
    </source>
</evidence>
<dbReference type="Proteomes" id="UP000297693">
    <property type="component" value="Unassembled WGS sequence"/>
</dbReference>
<organism evidence="2 3">
    <name type="scientific">Leptospira ognonensis</name>
    <dbReference type="NCBI Taxonomy" id="2484945"/>
    <lineage>
        <taxon>Bacteria</taxon>
        <taxon>Pseudomonadati</taxon>
        <taxon>Spirochaetota</taxon>
        <taxon>Spirochaetia</taxon>
        <taxon>Leptospirales</taxon>
        <taxon>Leptospiraceae</taxon>
        <taxon>Leptospira</taxon>
    </lineage>
</organism>
<feature type="region of interest" description="Disordered" evidence="1">
    <location>
        <begin position="241"/>
        <end position="274"/>
    </location>
</feature>
<feature type="region of interest" description="Disordered" evidence="1">
    <location>
        <begin position="189"/>
        <end position="225"/>
    </location>
</feature>
<feature type="compositionally biased region" description="Basic and acidic residues" evidence="1">
    <location>
        <begin position="241"/>
        <end position="255"/>
    </location>
</feature>
<dbReference type="OrthoDB" id="326620at2"/>
<accession>A0A4V3JRX9</accession>
<dbReference type="AlphaFoldDB" id="A0A4V3JRX9"/>